<protein>
    <recommendedName>
        <fullName evidence="2">Thiamine-monophosphate kinase</fullName>
        <shortName evidence="2">TMP kinase</shortName>
        <shortName evidence="2">Thiamine-phosphate kinase</shortName>
        <ecNumber evidence="2">2.7.4.16</ecNumber>
    </recommendedName>
</protein>
<comment type="miscellaneous">
    <text evidence="2">Reaction mechanism of ThiL seems to utilize a direct, inline transfer of the gamma-phosphate of ATP to TMP rather than a phosphorylated enzyme intermediate.</text>
</comment>
<gene>
    <name evidence="2 5" type="primary">thiL</name>
    <name evidence="5" type="ORF">F6V25_06490</name>
</gene>
<feature type="binding site" evidence="2">
    <location>
        <position position="223"/>
    </location>
    <ligand>
        <name>ATP</name>
        <dbReference type="ChEBI" id="CHEBI:30616"/>
    </ligand>
</feature>
<comment type="catalytic activity">
    <reaction evidence="2">
        <text>thiamine phosphate + ATP = thiamine diphosphate + ADP</text>
        <dbReference type="Rhea" id="RHEA:15913"/>
        <dbReference type="ChEBI" id="CHEBI:30616"/>
        <dbReference type="ChEBI" id="CHEBI:37575"/>
        <dbReference type="ChEBI" id="CHEBI:58937"/>
        <dbReference type="ChEBI" id="CHEBI:456216"/>
        <dbReference type="EC" id="2.7.4.16"/>
    </reaction>
</comment>
<feature type="binding site" evidence="2">
    <location>
        <position position="56"/>
    </location>
    <ligand>
        <name>substrate</name>
    </ligand>
</feature>
<keyword evidence="2 5" id="KW-0418">Kinase</keyword>
<feature type="domain" description="PurM-like N-terminal" evidence="3">
    <location>
        <begin position="30"/>
        <end position="143"/>
    </location>
</feature>
<dbReference type="PANTHER" id="PTHR30270">
    <property type="entry name" value="THIAMINE-MONOPHOSPHATE KINASE"/>
    <property type="match status" value="1"/>
</dbReference>
<keyword evidence="2 5" id="KW-0808">Transferase</keyword>
<comment type="pathway">
    <text evidence="2">Cofactor biosynthesis; thiamine diphosphate biosynthesis; thiamine diphosphate from thiamine phosphate: step 1/1.</text>
</comment>
<feature type="binding site" evidence="2">
    <location>
        <position position="78"/>
    </location>
    <ligand>
        <name>Mg(2+)</name>
        <dbReference type="ChEBI" id="CHEBI:18420"/>
        <label>2</label>
    </ligand>
</feature>
<accession>A0A7J4ZS73</accession>
<feature type="binding site" evidence="2">
    <location>
        <begin position="125"/>
        <end position="126"/>
    </location>
    <ligand>
        <name>ATP</name>
        <dbReference type="ChEBI" id="CHEBI:30616"/>
    </ligand>
</feature>
<feature type="binding site" evidence="2">
    <location>
        <position position="126"/>
    </location>
    <ligand>
        <name>Mg(2+)</name>
        <dbReference type="ChEBI" id="CHEBI:18420"/>
        <label>1</label>
    </ligand>
</feature>
<reference evidence="5 6" key="1">
    <citation type="submission" date="2019-09" db="EMBL/GenBank/DDBJ databases">
        <title>Geobacter sp. Red96, a novel strain isolated from paddy soil.</title>
        <authorList>
            <person name="Xu Z."/>
            <person name="Masuda Y."/>
            <person name="Itoh H."/>
            <person name="Senoo K."/>
        </authorList>
    </citation>
    <scope>NUCLEOTIDE SEQUENCE [LARGE SCALE GENOMIC DNA]</scope>
    <source>
        <strain evidence="5 6">Red96</strain>
    </source>
</reference>
<dbReference type="GO" id="GO:0000287">
    <property type="term" value="F:magnesium ion binding"/>
    <property type="evidence" value="ECO:0007669"/>
    <property type="project" value="UniProtKB-UniRule"/>
</dbReference>
<dbReference type="UniPathway" id="UPA00060">
    <property type="reaction ID" value="UER00142"/>
</dbReference>
<comment type="caution">
    <text evidence="5">The sequence shown here is derived from an EMBL/GenBank/DDBJ whole genome shotgun (WGS) entry which is preliminary data.</text>
</comment>
<feature type="binding site" evidence="2">
    <location>
        <position position="78"/>
    </location>
    <ligand>
        <name>Mg(2+)</name>
        <dbReference type="ChEBI" id="CHEBI:18420"/>
        <label>3</label>
    </ligand>
</feature>
<evidence type="ECO:0000256" key="1">
    <source>
        <dbReference type="ARBA" id="ARBA00022977"/>
    </source>
</evidence>
<comment type="similarity">
    <text evidence="2">Belongs to the thiamine-monophosphate kinase family.</text>
</comment>
<keyword evidence="2" id="KW-0479">Metal-binding</keyword>
<dbReference type="GO" id="GO:0005524">
    <property type="term" value="F:ATP binding"/>
    <property type="evidence" value="ECO:0007669"/>
    <property type="project" value="UniProtKB-UniRule"/>
</dbReference>
<feature type="binding site" evidence="2">
    <location>
        <position position="48"/>
    </location>
    <ligand>
        <name>Mg(2+)</name>
        <dbReference type="ChEBI" id="CHEBI:18420"/>
        <label>1</label>
    </ligand>
</feature>
<evidence type="ECO:0000259" key="3">
    <source>
        <dbReference type="Pfam" id="PF00586"/>
    </source>
</evidence>
<name>A0A7J4ZS73_9BACT</name>
<dbReference type="InterPro" id="IPR016188">
    <property type="entry name" value="PurM-like_N"/>
</dbReference>
<evidence type="ECO:0000313" key="6">
    <source>
        <dbReference type="Proteomes" id="UP000420562"/>
    </source>
</evidence>
<feature type="binding site" evidence="2">
    <location>
        <position position="49"/>
    </location>
    <ligand>
        <name>Mg(2+)</name>
        <dbReference type="ChEBI" id="CHEBI:18420"/>
        <label>2</label>
    </ligand>
</feature>
<dbReference type="InterPro" id="IPR036676">
    <property type="entry name" value="PurM-like_C_sf"/>
</dbReference>
<feature type="binding site" evidence="2">
    <location>
        <position position="221"/>
    </location>
    <ligand>
        <name>Mg(2+)</name>
        <dbReference type="ChEBI" id="CHEBI:18420"/>
        <label>3</label>
    </ligand>
</feature>
<dbReference type="InterPro" id="IPR036921">
    <property type="entry name" value="PurM-like_N_sf"/>
</dbReference>
<dbReference type="Proteomes" id="UP000420562">
    <property type="component" value="Unassembled WGS sequence"/>
</dbReference>
<dbReference type="NCBIfam" id="TIGR01379">
    <property type="entry name" value="thiL"/>
    <property type="match status" value="1"/>
</dbReference>
<dbReference type="CDD" id="cd02194">
    <property type="entry name" value="ThiL"/>
    <property type="match status" value="1"/>
</dbReference>
<dbReference type="Pfam" id="PF00586">
    <property type="entry name" value="AIRS"/>
    <property type="match status" value="1"/>
</dbReference>
<keyword evidence="6" id="KW-1185">Reference proteome</keyword>
<dbReference type="PIRSF" id="PIRSF005303">
    <property type="entry name" value="Thiam_monoph_kin"/>
    <property type="match status" value="1"/>
</dbReference>
<evidence type="ECO:0000259" key="4">
    <source>
        <dbReference type="Pfam" id="PF02769"/>
    </source>
</evidence>
<comment type="caution">
    <text evidence="2">Lacks conserved residue(s) required for the propagation of feature annotation.</text>
</comment>
<feature type="binding site" evidence="2">
    <location>
        <position position="32"/>
    </location>
    <ligand>
        <name>Mg(2+)</name>
        <dbReference type="ChEBI" id="CHEBI:18420"/>
        <label>3</label>
    </ligand>
</feature>
<dbReference type="Pfam" id="PF02769">
    <property type="entry name" value="AIRS_C"/>
    <property type="match status" value="1"/>
</dbReference>
<feature type="binding site" evidence="2">
    <location>
        <position position="47"/>
    </location>
    <ligand>
        <name>Mg(2+)</name>
        <dbReference type="ChEBI" id="CHEBI:18420"/>
        <label>4</label>
    </ligand>
</feature>
<feature type="binding site" evidence="2">
    <location>
        <position position="224"/>
    </location>
    <ligand>
        <name>Mg(2+)</name>
        <dbReference type="ChEBI" id="CHEBI:18420"/>
        <label>5</label>
    </ligand>
</feature>
<keyword evidence="2" id="KW-0547">Nucleotide-binding</keyword>
<keyword evidence="1 2" id="KW-0784">Thiamine biosynthesis</keyword>
<dbReference type="SUPFAM" id="SSF55326">
    <property type="entry name" value="PurM N-terminal domain-like"/>
    <property type="match status" value="1"/>
</dbReference>
<feature type="binding site" evidence="2">
    <location>
        <position position="152"/>
    </location>
    <ligand>
        <name>ATP</name>
        <dbReference type="ChEBI" id="CHEBI:30616"/>
    </ligand>
</feature>
<dbReference type="RefSeq" id="WP_151127803.1">
    <property type="nucleotide sequence ID" value="NZ_VZQZ01000003.1"/>
</dbReference>
<comment type="function">
    <text evidence="2">Catalyzes the ATP-dependent phosphorylation of thiamine-monophosphate (TMP) to form thiamine-pyrophosphate (TPP), the active form of vitamin B1.</text>
</comment>
<dbReference type="PANTHER" id="PTHR30270:SF0">
    <property type="entry name" value="THIAMINE-MONOPHOSPHATE KINASE"/>
    <property type="match status" value="1"/>
</dbReference>
<feature type="binding site" evidence="2">
    <location>
        <position position="78"/>
    </location>
    <ligand>
        <name>Mg(2+)</name>
        <dbReference type="ChEBI" id="CHEBI:18420"/>
        <label>4</label>
    </ligand>
</feature>
<dbReference type="AlphaFoldDB" id="A0A7J4ZS73"/>
<evidence type="ECO:0000256" key="2">
    <source>
        <dbReference type="HAMAP-Rule" id="MF_02128"/>
    </source>
</evidence>
<proteinExistence type="inferred from homology"/>
<dbReference type="GO" id="GO:0009228">
    <property type="term" value="P:thiamine biosynthetic process"/>
    <property type="evidence" value="ECO:0007669"/>
    <property type="project" value="UniProtKB-KW"/>
</dbReference>
<dbReference type="GO" id="GO:0009229">
    <property type="term" value="P:thiamine diphosphate biosynthetic process"/>
    <property type="evidence" value="ECO:0007669"/>
    <property type="project" value="UniProtKB-UniRule"/>
</dbReference>
<feature type="binding site" evidence="2">
    <location>
        <position position="49"/>
    </location>
    <ligand>
        <name>Mg(2+)</name>
        <dbReference type="ChEBI" id="CHEBI:18420"/>
        <label>1</label>
    </ligand>
</feature>
<organism evidence="5 6">
    <name type="scientific">Oryzomonas japonica</name>
    <dbReference type="NCBI Taxonomy" id="2603858"/>
    <lineage>
        <taxon>Bacteria</taxon>
        <taxon>Pseudomonadati</taxon>
        <taxon>Thermodesulfobacteriota</taxon>
        <taxon>Desulfuromonadia</taxon>
        <taxon>Geobacterales</taxon>
        <taxon>Geobacteraceae</taxon>
        <taxon>Oryzomonas</taxon>
    </lineage>
</organism>
<dbReference type="GO" id="GO:0009030">
    <property type="term" value="F:thiamine-phosphate kinase activity"/>
    <property type="evidence" value="ECO:0007669"/>
    <property type="project" value="UniProtKB-UniRule"/>
</dbReference>
<dbReference type="HAMAP" id="MF_02128">
    <property type="entry name" value="TMP_kinase"/>
    <property type="match status" value="1"/>
</dbReference>
<feature type="binding site" evidence="2">
    <location>
        <position position="32"/>
    </location>
    <ligand>
        <name>Mg(2+)</name>
        <dbReference type="ChEBI" id="CHEBI:18420"/>
        <label>4</label>
    </ligand>
</feature>
<feature type="domain" description="PurM-like C-terminal" evidence="4">
    <location>
        <begin position="157"/>
        <end position="316"/>
    </location>
</feature>
<dbReference type="InterPro" id="IPR006283">
    <property type="entry name" value="ThiL-like"/>
</dbReference>
<dbReference type="EMBL" id="VZQZ01000003">
    <property type="protein sequence ID" value="KAB0666117.1"/>
    <property type="molecule type" value="Genomic_DNA"/>
</dbReference>
<keyword evidence="2" id="KW-0460">Magnesium</keyword>
<sequence>MKIGELGEFGLISRIASGVANGKGVITGIGDDAAVTALSPGMQLLTSTDMLVEDVHFRRVWHDPCRLGRKSLAVSISDIAAMGGIPRWALLSLAVPPDTPLEFLDAFTRGFLAMAAEHGVALIGGDTCSSRAGLVISVTIMGEQEPGRIVRRSGACPDDDIWVTGTLGDAALGLELLEKGKLPSSVTVEEEHLISRLLDPSPRAAVGRALAEAGLVSAMIDVSDGLLADFGHIAELSALGGTIHLDALPLSPDFRAILRSHPSSHPDLALAGGEEYELAFTAPAANREKIVQLMKKSGIDARPVGIVTASPEVTVVLADGSTYAPQNKGYNHFT</sequence>
<feature type="binding site" evidence="2">
    <location>
        <position position="274"/>
    </location>
    <ligand>
        <name>substrate</name>
    </ligand>
</feature>
<dbReference type="SUPFAM" id="SSF56042">
    <property type="entry name" value="PurM C-terminal domain-like"/>
    <property type="match status" value="1"/>
</dbReference>
<dbReference type="InterPro" id="IPR010918">
    <property type="entry name" value="PurM-like_C_dom"/>
</dbReference>
<dbReference type="Gene3D" id="3.30.1330.10">
    <property type="entry name" value="PurM-like, N-terminal domain"/>
    <property type="match status" value="1"/>
</dbReference>
<dbReference type="EC" id="2.7.4.16" evidence="2"/>
<dbReference type="Gene3D" id="3.90.650.10">
    <property type="entry name" value="PurM-like C-terminal domain"/>
    <property type="match status" value="1"/>
</dbReference>
<keyword evidence="2" id="KW-0067">ATP-binding</keyword>
<evidence type="ECO:0000313" key="5">
    <source>
        <dbReference type="EMBL" id="KAB0666117.1"/>
    </source>
</evidence>
<feature type="binding site" evidence="2">
    <location>
        <position position="330"/>
    </location>
    <ligand>
        <name>substrate</name>
    </ligand>
</feature>